<evidence type="ECO:0000313" key="2">
    <source>
        <dbReference type="Proteomes" id="UP000789570"/>
    </source>
</evidence>
<proteinExistence type="predicted"/>
<comment type="caution">
    <text evidence="1">The sequence shown here is derived from an EMBL/GenBank/DDBJ whole genome shotgun (WGS) entry which is preliminary data.</text>
</comment>
<dbReference type="EMBL" id="CAJVPQ010000010">
    <property type="protein sequence ID" value="CAG8436633.1"/>
    <property type="molecule type" value="Genomic_DNA"/>
</dbReference>
<dbReference type="Proteomes" id="UP000789570">
    <property type="component" value="Unassembled WGS sequence"/>
</dbReference>
<protein>
    <submittedName>
        <fullName evidence="1">16499_t:CDS:1</fullName>
    </submittedName>
</protein>
<reference evidence="1" key="1">
    <citation type="submission" date="2021-06" db="EMBL/GenBank/DDBJ databases">
        <authorList>
            <person name="Kallberg Y."/>
            <person name="Tangrot J."/>
            <person name="Rosling A."/>
        </authorList>
    </citation>
    <scope>NUCLEOTIDE SEQUENCE</scope>
    <source>
        <strain evidence="1">UK204</strain>
    </source>
</reference>
<name>A0A9N8YNT6_9GLOM</name>
<gene>
    <name evidence="1" type="ORF">FCALED_LOCUS138</name>
</gene>
<evidence type="ECO:0000313" key="1">
    <source>
        <dbReference type="EMBL" id="CAG8436633.1"/>
    </source>
</evidence>
<organism evidence="1 2">
    <name type="scientific">Funneliformis caledonium</name>
    <dbReference type="NCBI Taxonomy" id="1117310"/>
    <lineage>
        <taxon>Eukaryota</taxon>
        <taxon>Fungi</taxon>
        <taxon>Fungi incertae sedis</taxon>
        <taxon>Mucoromycota</taxon>
        <taxon>Glomeromycotina</taxon>
        <taxon>Glomeromycetes</taxon>
        <taxon>Glomerales</taxon>
        <taxon>Glomeraceae</taxon>
        <taxon>Funneliformis</taxon>
    </lineage>
</organism>
<accession>A0A9N8YNT6</accession>
<dbReference type="AlphaFoldDB" id="A0A9N8YNT6"/>
<keyword evidence="2" id="KW-1185">Reference proteome</keyword>
<sequence>MVASALPAEAIEAFVIQVHDVHIDKDYSYAGVRFKNCIYEELLTPQKFESNRN</sequence>